<evidence type="ECO:0000256" key="5">
    <source>
        <dbReference type="ARBA" id="ARBA00022755"/>
    </source>
</evidence>
<dbReference type="HAMAP" id="MF_00137">
    <property type="entry name" value="SAICAR_synth"/>
    <property type="match status" value="1"/>
</dbReference>
<dbReference type="Proteomes" id="UP000248326">
    <property type="component" value="Unassembled WGS sequence"/>
</dbReference>
<dbReference type="SUPFAM" id="SSF56104">
    <property type="entry name" value="SAICAR synthase-like"/>
    <property type="match status" value="1"/>
</dbReference>
<dbReference type="InterPro" id="IPR001636">
    <property type="entry name" value="SAICAR_synth"/>
</dbReference>
<feature type="domain" description="SAICAR synthetase/ADE2 N-terminal" evidence="9">
    <location>
        <begin position="6"/>
        <end position="231"/>
    </location>
</feature>
<keyword evidence="4 8" id="KW-0547">Nucleotide-binding</keyword>
<dbReference type="InterPro" id="IPR018236">
    <property type="entry name" value="SAICAR_synthetase_CS"/>
</dbReference>
<keyword evidence="3 8" id="KW-0436">Ligase</keyword>
<dbReference type="OrthoDB" id="9801549at2"/>
<evidence type="ECO:0000256" key="1">
    <source>
        <dbReference type="ARBA" id="ARBA00004672"/>
    </source>
</evidence>
<dbReference type="RefSeq" id="WP_110885537.1">
    <property type="nucleotide sequence ID" value="NZ_QJSX01000002.1"/>
</dbReference>
<organism evidence="10 11">
    <name type="scientific">Deinococcus yavapaiensis KR-236</name>
    <dbReference type="NCBI Taxonomy" id="694435"/>
    <lineage>
        <taxon>Bacteria</taxon>
        <taxon>Thermotogati</taxon>
        <taxon>Deinococcota</taxon>
        <taxon>Deinococci</taxon>
        <taxon>Deinococcales</taxon>
        <taxon>Deinococcaceae</taxon>
        <taxon>Deinococcus</taxon>
    </lineage>
</organism>
<dbReference type="Gene3D" id="3.30.200.20">
    <property type="entry name" value="Phosphorylase Kinase, domain 1"/>
    <property type="match status" value="1"/>
</dbReference>
<dbReference type="GO" id="GO:0004639">
    <property type="term" value="F:phosphoribosylaminoimidazolesuccinocarboxamide synthase activity"/>
    <property type="evidence" value="ECO:0007669"/>
    <property type="project" value="UniProtKB-UniRule"/>
</dbReference>
<evidence type="ECO:0000256" key="8">
    <source>
        <dbReference type="HAMAP-Rule" id="MF_00137"/>
    </source>
</evidence>
<accession>A0A318SSD7</accession>
<evidence type="ECO:0000256" key="4">
    <source>
        <dbReference type="ARBA" id="ARBA00022741"/>
    </source>
</evidence>
<evidence type="ECO:0000313" key="10">
    <source>
        <dbReference type="EMBL" id="PYE55927.1"/>
    </source>
</evidence>
<protein>
    <recommendedName>
        <fullName evidence="8">Phosphoribosylaminoimidazole-succinocarboxamide synthase</fullName>
        <ecNumber evidence="8">6.3.2.6</ecNumber>
    </recommendedName>
    <alternativeName>
        <fullName evidence="8">SAICAR synthetase</fullName>
    </alternativeName>
</protein>
<comment type="caution">
    <text evidence="10">The sequence shown here is derived from an EMBL/GenBank/DDBJ whole genome shotgun (WGS) entry which is preliminary data.</text>
</comment>
<dbReference type="PANTHER" id="PTHR43599">
    <property type="entry name" value="MULTIFUNCTIONAL PROTEIN ADE2"/>
    <property type="match status" value="1"/>
</dbReference>
<evidence type="ECO:0000256" key="7">
    <source>
        <dbReference type="ARBA" id="ARBA00048475"/>
    </source>
</evidence>
<keyword evidence="11" id="KW-1185">Reference proteome</keyword>
<dbReference type="GO" id="GO:0005524">
    <property type="term" value="F:ATP binding"/>
    <property type="evidence" value="ECO:0007669"/>
    <property type="project" value="UniProtKB-KW"/>
</dbReference>
<dbReference type="Gene3D" id="3.30.470.20">
    <property type="entry name" value="ATP-grasp fold, B domain"/>
    <property type="match status" value="1"/>
</dbReference>
<evidence type="ECO:0000256" key="6">
    <source>
        <dbReference type="ARBA" id="ARBA00022840"/>
    </source>
</evidence>
<dbReference type="InterPro" id="IPR050089">
    <property type="entry name" value="SAICAR_synthetase"/>
</dbReference>
<keyword evidence="6 8" id="KW-0067">ATP-binding</keyword>
<dbReference type="NCBIfam" id="TIGR00081">
    <property type="entry name" value="purC"/>
    <property type="match status" value="1"/>
</dbReference>
<gene>
    <name evidence="8" type="primary">purC</name>
    <name evidence="10" type="ORF">DES52_102294</name>
</gene>
<name>A0A318SSD7_9DEIO</name>
<sequence>MKGELRYEGKAKRVYATQNPAEYVVEYKDDATAFNAQKRGTIQGKGAVNNAITAALFPQLEAAGVPTHFIERLSEREQRVKAVEIVPVEVVVRNVAAGSFSKRLGLTEGAPLSLPVVELYYKSDVLGDPMINEDAAVALGWASREDLSVIRDLALKVNAFLAPFFQARGIRLVDFKLEFGKTLDGQIVLADEISPDTCRFWDAASGEKLDKDRFRRDLGGVEDAYQEMLRRVLADAPTGDVKEPA</sequence>
<dbReference type="EC" id="6.3.2.6" evidence="8"/>
<dbReference type="GO" id="GO:0006189">
    <property type="term" value="P:'de novo' IMP biosynthetic process"/>
    <property type="evidence" value="ECO:0007669"/>
    <property type="project" value="UniProtKB-UniRule"/>
</dbReference>
<evidence type="ECO:0000313" key="11">
    <source>
        <dbReference type="Proteomes" id="UP000248326"/>
    </source>
</evidence>
<dbReference type="InterPro" id="IPR028923">
    <property type="entry name" value="SAICAR_synt/ADE2_N"/>
</dbReference>
<reference evidence="10 11" key="1">
    <citation type="submission" date="2018-06" db="EMBL/GenBank/DDBJ databases">
        <title>Genomic Encyclopedia of Type Strains, Phase IV (KMG-IV): sequencing the most valuable type-strain genomes for metagenomic binning, comparative biology and taxonomic classification.</title>
        <authorList>
            <person name="Goeker M."/>
        </authorList>
    </citation>
    <scope>NUCLEOTIDE SEQUENCE [LARGE SCALE GENOMIC DNA]</scope>
    <source>
        <strain evidence="10 11">DSM 18048</strain>
    </source>
</reference>
<evidence type="ECO:0000259" key="9">
    <source>
        <dbReference type="Pfam" id="PF01259"/>
    </source>
</evidence>
<dbReference type="UniPathway" id="UPA00074">
    <property type="reaction ID" value="UER00131"/>
</dbReference>
<dbReference type="AlphaFoldDB" id="A0A318SSD7"/>
<evidence type="ECO:0000256" key="2">
    <source>
        <dbReference type="ARBA" id="ARBA00010190"/>
    </source>
</evidence>
<dbReference type="PANTHER" id="PTHR43599:SF3">
    <property type="entry name" value="SI:DKEY-6E2.2"/>
    <property type="match status" value="1"/>
</dbReference>
<dbReference type="FunFam" id="3.30.470.20:FF:000006">
    <property type="entry name" value="Phosphoribosylaminoimidazole-succinocarboxamide synthase"/>
    <property type="match status" value="1"/>
</dbReference>
<keyword evidence="5 8" id="KW-0658">Purine biosynthesis</keyword>
<dbReference type="GO" id="GO:0009236">
    <property type="term" value="P:cobalamin biosynthetic process"/>
    <property type="evidence" value="ECO:0007669"/>
    <property type="project" value="InterPro"/>
</dbReference>
<evidence type="ECO:0000256" key="3">
    <source>
        <dbReference type="ARBA" id="ARBA00022598"/>
    </source>
</evidence>
<dbReference type="CDD" id="cd01415">
    <property type="entry name" value="SAICAR_synt_PurC"/>
    <property type="match status" value="1"/>
</dbReference>
<dbReference type="InterPro" id="IPR033934">
    <property type="entry name" value="SAICAR_synt_PurC"/>
</dbReference>
<dbReference type="PROSITE" id="PS01058">
    <property type="entry name" value="SAICAR_SYNTHETASE_2"/>
    <property type="match status" value="1"/>
</dbReference>
<comment type="similarity">
    <text evidence="2 8">Belongs to the SAICAR synthetase family.</text>
</comment>
<proteinExistence type="inferred from homology"/>
<dbReference type="EMBL" id="QJSX01000002">
    <property type="protein sequence ID" value="PYE55927.1"/>
    <property type="molecule type" value="Genomic_DNA"/>
</dbReference>
<dbReference type="Pfam" id="PF01259">
    <property type="entry name" value="SAICAR_synt"/>
    <property type="match status" value="1"/>
</dbReference>
<dbReference type="PROSITE" id="PS01057">
    <property type="entry name" value="SAICAR_SYNTHETASE_1"/>
    <property type="match status" value="1"/>
</dbReference>
<comment type="pathway">
    <text evidence="1 8">Purine metabolism; IMP biosynthesis via de novo pathway; 5-amino-1-(5-phospho-D-ribosyl)imidazole-4-carboxamide from 5-amino-1-(5-phospho-D-ribosyl)imidazole-4-carboxylate: step 1/2.</text>
</comment>
<comment type="catalytic activity">
    <reaction evidence="7 8">
        <text>5-amino-1-(5-phospho-D-ribosyl)imidazole-4-carboxylate + L-aspartate + ATP = (2S)-2-[5-amino-1-(5-phospho-beta-D-ribosyl)imidazole-4-carboxamido]succinate + ADP + phosphate + 2 H(+)</text>
        <dbReference type="Rhea" id="RHEA:22628"/>
        <dbReference type="ChEBI" id="CHEBI:15378"/>
        <dbReference type="ChEBI" id="CHEBI:29991"/>
        <dbReference type="ChEBI" id="CHEBI:30616"/>
        <dbReference type="ChEBI" id="CHEBI:43474"/>
        <dbReference type="ChEBI" id="CHEBI:58443"/>
        <dbReference type="ChEBI" id="CHEBI:77657"/>
        <dbReference type="ChEBI" id="CHEBI:456216"/>
        <dbReference type="EC" id="6.3.2.6"/>
    </reaction>
</comment>